<accession>A0ABQ2FR09</accession>
<gene>
    <name evidence="2" type="ORF">GCM10010844_41570</name>
</gene>
<dbReference type="EMBL" id="BMPE01000027">
    <property type="protein sequence ID" value="GGL18424.1"/>
    <property type="molecule type" value="Genomic_DNA"/>
</dbReference>
<feature type="compositionally biased region" description="Pro residues" evidence="1">
    <location>
        <begin position="82"/>
        <end position="93"/>
    </location>
</feature>
<dbReference type="RefSeq" id="WP_189070898.1">
    <property type="nucleotide sequence ID" value="NZ_BMPE01000027.1"/>
</dbReference>
<sequence length="109" mass="11810">MALTTRPCPWGCGTPLTFLPEPSGAAGRCPGCRQRCAAQSDRLTRVQPTRLERIVYELRAALRSIDQVLARLTLPRAAPAPAAAPPTPAPTRPGPGDRRPERSPATRRY</sequence>
<evidence type="ECO:0000313" key="2">
    <source>
        <dbReference type="EMBL" id="GGL18424.1"/>
    </source>
</evidence>
<dbReference type="Proteomes" id="UP000604341">
    <property type="component" value="Unassembled WGS sequence"/>
</dbReference>
<feature type="region of interest" description="Disordered" evidence="1">
    <location>
        <begin position="77"/>
        <end position="109"/>
    </location>
</feature>
<reference evidence="3" key="1">
    <citation type="journal article" date="2019" name="Int. J. Syst. Evol. Microbiol.">
        <title>The Global Catalogue of Microorganisms (GCM) 10K type strain sequencing project: providing services to taxonomists for standard genome sequencing and annotation.</title>
        <authorList>
            <consortium name="The Broad Institute Genomics Platform"/>
            <consortium name="The Broad Institute Genome Sequencing Center for Infectious Disease"/>
            <person name="Wu L."/>
            <person name="Ma J."/>
        </authorList>
    </citation>
    <scope>NUCLEOTIDE SEQUENCE [LARGE SCALE GENOMIC DNA]</scope>
    <source>
        <strain evidence="3">JCM 19173</strain>
    </source>
</reference>
<name>A0ABQ2FR09_9DEIO</name>
<keyword evidence="3" id="KW-1185">Reference proteome</keyword>
<comment type="caution">
    <text evidence="2">The sequence shown here is derived from an EMBL/GenBank/DDBJ whole genome shotgun (WGS) entry which is preliminary data.</text>
</comment>
<evidence type="ECO:0000256" key="1">
    <source>
        <dbReference type="SAM" id="MobiDB-lite"/>
    </source>
</evidence>
<proteinExistence type="predicted"/>
<feature type="compositionally biased region" description="Basic and acidic residues" evidence="1">
    <location>
        <begin position="95"/>
        <end position="109"/>
    </location>
</feature>
<organism evidence="2 3">
    <name type="scientific">Deinococcus radiotolerans</name>
    <dbReference type="NCBI Taxonomy" id="1309407"/>
    <lineage>
        <taxon>Bacteria</taxon>
        <taxon>Thermotogati</taxon>
        <taxon>Deinococcota</taxon>
        <taxon>Deinococci</taxon>
        <taxon>Deinococcales</taxon>
        <taxon>Deinococcaceae</taxon>
        <taxon>Deinococcus</taxon>
    </lineage>
</organism>
<protein>
    <submittedName>
        <fullName evidence="2">Uncharacterized protein</fullName>
    </submittedName>
</protein>
<evidence type="ECO:0000313" key="3">
    <source>
        <dbReference type="Proteomes" id="UP000604341"/>
    </source>
</evidence>